<dbReference type="AlphaFoldDB" id="A0A0F9UCS8"/>
<proteinExistence type="predicted"/>
<organism evidence="1">
    <name type="scientific">marine sediment metagenome</name>
    <dbReference type="NCBI Taxonomy" id="412755"/>
    <lineage>
        <taxon>unclassified sequences</taxon>
        <taxon>metagenomes</taxon>
        <taxon>ecological metagenomes</taxon>
    </lineage>
</organism>
<evidence type="ECO:0000313" key="1">
    <source>
        <dbReference type="EMBL" id="KKN51408.1"/>
    </source>
</evidence>
<evidence type="ECO:0008006" key="2">
    <source>
        <dbReference type="Google" id="ProtNLM"/>
    </source>
</evidence>
<gene>
    <name evidence="1" type="ORF">LCGC14_0623050</name>
</gene>
<comment type="caution">
    <text evidence="1">The sequence shown here is derived from an EMBL/GenBank/DDBJ whole genome shotgun (WGS) entry which is preliminary data.</text>
</comment>
<sequence length="275" mass="31503">MRNKTIGVLRDFTSEERPGGAQIASDRFIAGAPENIQVVLCPPGQLNLDCDAYLSFLVKLYTDEELEFLSGHSRHFRFETDWWEPVEQQSKWRNTLVENSIMTFYWSPLHEERSKRIYGVQPKHSEAIPCPMDPNVYRECRAIAEKRPGSVLWAGEWHPRKGNDIMVRWAARNETRVDAYGMRTPEGEIGPYVTGKGFAPAADWLHIMASYEKFVHFPRVPDAFNMTLMEAYLLGLEVIYTNDIGCLSYDKPPEELIEDCAVAPATLWSRVGEVL</sequence>
<protein>
    <recommendedName>
        <fullName evidence="2">Glycosyl transferase family 1 domain-containing protein</fullName>
    </recommendedName>
</protein>
<dbReference type="EMBL" id="LAZR01001064">
    <property type="protein sequence ID" value="KKN51408.1"/>
    <property type="molecule type" value="Genomic_DNA"/>
</dbReference>
<name>A0A0F9UCS8_9ZZZZ</name>
<dbReference type="SUPFAM" id="SSF53756">
    <property type="entry name" value="UDP-Glycosyltransferase/glycogen phosphorylase"/>
    <property type="match status" value="1"/>
</dbReference>
<accession>A0A0F9UCS8</accession>
<reference evidence="1" key="1">
    <citation type="journal article" date="2015" name="Nature">
        <title>Complex archaea that bridge the gap between prokaryotes and eukaryotes.</title>
        <authorList>
            <person name="Spang A."/>
            <person name="Saw J.H."/>
            <person name="Jorgensen S.L."/>
            <person name="Zaremba-Niedzwiedzka K."/>
            <person name="Martijn J."/>
            <person name="Lind A.E."/>
            <person name="van Eijk R."/>
            <person name="Schleper C."/>
            <person name="Guy L."/>
            <person name="Ettema T.J."/>
        </authorList>
    </citation>
    <scope>NUCLEOTIDE SEQUENCE</scope>
</reference>